<name>A0A1G2EEW6_9BACT</name>
<feature type="domain" description="Hemerythrin-like" evidence="1">
    <location>
        <begin position="10"/>
        <end position="147"/>
    </location>
</feature>
<dbReference type="PANTHER" id="PTHR39966">
    <property type="entry name" value="BLL2471 PROTEIN-RELATED"/>
    <property type="match status" value="1"/>
</dbReference>
<evidence type="ECO:0000313" key="2">
    <source>
        <dbReference type="EMBL" id="OGZ24142.1"/>
    </source>
</evidence>
<evidence type="ECO:0000259" key="1">
    <source>
        <dbReference type="Pfam" id="PF01814"/>
    </source>
</evidence>
<dbReference type="Proteomes" id="UP000178647">
    <property type="component" value="Unassembled WGS sequence"/>
</dbReference>
<dbReference type="InterPro" id="IPR012312">
    <property type="entry name" value="Hemerythrin-like"/>
</dbReference>
<protein>
    <recommendedName>
        <fullName evidence="1">Hemerythrin-like domain-containing protein</fullName>
    </recommendedName>
</protein>
<dbReference type="EMBL" id="MHMH01000019">
    <property type="protein sequence ID" value="OGZ24142.1"/>
    <property type="molecule type" value="Genomic_DNA"/>
</dbReference>
<sequence length="176" mass="20489">MELNLKPGHVLHTLMEEHKMILSFLDELEKVNQRLQQTGQYAGNDEDIKKLANIAEHLVGAEPHHQREEQVLFPEIEKRGVFGPTQVMRQEHEEFRPKKKEILALCQTVSKTDFNSFKKKLKEATDFLTALLREHISKENDILYPMALEVIQEEAVWQSMKKACDKIGYCCFTPKI</sequence>
<gene>
    <name evidence="2" type="ORF">A2896_02405</name>
</gene>
<dbReference type="Gene3D" id="1.20.120.520">
    <property type="entry name" value="nmb1532 protein domain like"/>
    <property type="match status" value="1"/>
</dbReference>
<organism evidence="2 3">
    <name type="scientific">Candidatus Nealsonbacteria bacterium RIFCSPLOWO2_01_FULL_43_32</name>
    <dbReference type="NCBI Taxonomy" id="1801672"/>
    <lineage>
        <taxon>Bacteria</taxon>
        <taxon>Candidatus Nealsoniibacteriota</taxon>
    </lineage>
</organism>
<dbReference type="GO" id="GO:0005886">
    <property type="term" value="C:plasma membrane"/>
    <property type="evidence" value="ECO:0007669"/>
    <property type="project" value="TreeGrafter"/>
</dbReference>
<comment type="caution">
    <text evidence="2">The sequence shown here is derived from an EMBL/GenBank/DDBJ whole genome shotgun (WGS) entry which is preliminary data.</text>
</comment>
<accession>A0A1G2EEW6</accession>
<dbReference type="CDD" id="cd12108">
    <property type="entry name" value="Hr-like"/>
    <property type="match status" value="1"/>
</dbReference>
<evidence type="ECO:0000313" key="3">
    <source>
        <dbReference type="Proteomes" id="UP000178647"/>
    </source>
</evidence>
<dbReference type="AlphaFoldDB" id="A0A1G2EEW6"/>
<reference evidence="2 3" key="1">
    <citation type="journal article" date="2016" name="Nat. Commun.">
        <title>Thousands of microbial genomes shed light on interconnected biogeochemical processes in an aquifer system.</title>
        <authorList>
            <person name="Anantharaman K."/>
            <person name="Brown C.T."/>
            <person name="Hug L.A."/>
            <person name="Sharon I."/>
            <person name="Castelle C.J."/>
            <person name="Probst A.J."/>
            <person name="Thomas B.C."/>
            <person name="Singh A."/>
            <person name="Wilkins M.J."/>
            <person name="Karaoz U."/>
            <person name="Brodie E.L."/>
            <person name="Williams K.H."/>
            <person name="Hubbard S.S."/>
            <person name="Banfield J.F."/>
        </authorList>
    </citation>
    <scope>NUCLEOTIDE SEQUENCE [LARGE SCALE GENOMIC DNA]</scope>
</reference>
<dbReference type="STRING" id="1801672.A2896_02405"/>
<dbReference type="Pfam" id="PF01814">
    <property type="entry name" value="Hemerythrin"/>
    <property type="match status" value="1"/>
</dbReference>
<dbReference type="PANTHER" id="PTHR39966:SF3">
    <property type="entry name" value="DUF438 DOMAIN-CONTAINING PROTEIN"/>
    <property type="match status" value="1"/>
</dbReference>
<proteinExistence type="predicted"/>